<dbReference type="RefSeq" id="WP_381236200.1">
    <property type="nucleotide sequence ID" value="NZ_JBHSKH010000026.1"/>
</dbReference>
<evidence type="ECO:0000256" key="4">
    <source>
        <dbReference type="ARBA" id="ARBA00022741"/>
    </source>
</evidence>
<dbReference type="InterPro" id="IPR008271">
    <property type="entry name" value="Ser/Thr_kinase_AS"/>
</dbReference>
<keyword evidence="6 7" id="KW-0067">ATP-binding</keyword>
<keyword evidence="3 10" id="KW-0808">Transferase</keyword>
<feature type="region of interest" description="Disordered" evidence="8">
    <location>
        <begin position="286"/>
        <end position="312"/>
    </location>
</feature>
<organism evidence="10 11">
    <name type="scientific">Streptomyces kaempferi</name>
    <dbReference type="NCBI Taxonomy" id="333725"/>
    <lineage>
        <taxon>Bacteria</taxon>
        <taxon>Bacillati</taxon>
        <taxon>Actinomycetota</taxon>
        <taxon>Actinomycetes</taxon>
        <taxon>Kitasatosporales</taxon>
        <taxon>Streptomycetaceae</taxon>
        <taxon>Streptomyces</taxon>
    </lineage>
</organism>
<sequence>MHAIRQGTVLGDRYELDQPLGRGSMGQVWHGRDLHLGRPVAVKTVVAELLSEAGNRDRARRRFVREAKAAARLDSANIATVYDAAVTGDTHWLVMQLVDGATLGMVLGEQEQLEVASATAVAAQICSGLAAAHAAGLVHRDLKPENVMVRRDGVVKILDFGLVKLMADDGPRLTATGEQPGNLLYASPELLSGDPDLDGRSDLYSVGCLLHHMLVGAPPFPRDRPMAVLRGHLHDTPPGLAEAGVPVPDALQDLVLALLAKDREDRPASAAEVYGALGPWLPAARPGPDTLRGFGPEDPRRPFVLPQGPYPV</sequence>
<dbReference type="PANTHER" id="PTHR43289">
    <property type="entry name" value="MITOGEN-ACTIVATED PROTEIN KINASE KINASE KINASE 20-RELATED"/>
    <property type="match status" value="1"/>
</dbReference>
<dbReference type="CDD" id="cd14014">
    <property type="entry name" value="STKc_PknB_like"/>
    <property type="match status" value="1"/>
</dbReference>
<keyword evidence="5 10" id="KW-0418">Kinase</keyword>
<evidence type="ECO:0000313" key="11">
    <source>
        <dbReference type="Proteomes" id="UP001597058"/>
    </source>
</evidence>
<dbReference type="PROSITE" id="PS00107">
    <property type="entry name" value="PROTEIN_KINASE_ATP"/>
    <property type="match status" value="1"/>
</dbReference>
<dbReference type="Proteomes" id="UP001597058">
    <property type="component" value="Unassembled WGS sequence"/>
</dbReference>
<dbReference type="EC" id="2.7.11.1" evidence="1"/>
<dbReference type="Pfam" id="PF00069">
    <property type="entry name" value="Pkinase"/>
    <property type="match status" value="1"/>
</dbReference>
<dbReference type="InterPro" id="IPR011009">
    <property type="entry name" value="Kinase-like_dom_sf"/>
</dbReference>
<keyword evidence="11" id="KW-1185">Reference proteome</keyword>
<dbReference type="GO" id="GO:0004674">
    <property type="term" value="F:protein serine/threonine kinase activity"/>
    <property type="evidence" value="ECO:0007669"/>
    <property type="project" value="UniProtKB-EC"/>
</dbReference>
<dbReference type="PROSITE" id="PS50011">
    <property type="entry name" value="PROTEIN_KINASE_DOM"/>
    <property type="match status" value="1"/>
</dbReference>
<evidence type="ECO:0000259" key="9">
    <source>
        <dbReference type="PROSITE" id="PS50011"/>
    </source>
</evidence>
<accession>A0ABW3XH61</accession>
<feature type="binding site" evidence="7">
    <location>
        <position position="43"/>
    </location>
    <ligand>
        <name>ATP</name>
        <dbReference type="ChEBI" id="CHEBI:30616"/>
    </ligand>
</feature>
<dbReference type="EMBL" id="JBHTMM010000026">
    <property type="protein sequence ID" value="MFD1308373.1"/>
    <property type="molecule type" value="Genomic_DNA"/>
</dbReference>
<keyword evidence="2" id="KW-0723">Serine/threonine-protein kinase</keyword>
<dbReference type="InterPro" id="IPR000719">
    <property type="entry name" value="Prot_kinase_dom"/>
</dbReference>
<evidence type="ECO:0000256" key="2">
    <source>
        <dbReference type="ARBA" id="ARBA00022527"/>
    </source>
</evidence>
<gene>
    <name evidence="10" type="ORF">ACFQ5X_21265</name>
</gene>
<evidence type="ECO:0000256" key="8">
    <source>
        <dbReference type="SAM" id="MobiDB-lite"/>
    </source>
</evidence>
<dbReference type="PANTHER" id="PTHR43289:SF6">
    <property type="entry name" value="SERINE_THREONINE-PROTEIN KINASE NEKL-3"/>
    <property type="match status" value="1"/>
</dbReference>
<reference evidence="11" key="1">
    <citation type="journal article" date="2019" name="Int. J. Syst. Evol. Microbiol.">
        <title>The Global Catalogue of Microorganisms (GCM) 10K type strain sequencing project: providing services to taxonomists for standard genome sequencing and annotation.</title>
        <authorList>
            <consortium name="The Broad Institute Genomics Platform"/>
            <consortium name="The Broad Institute Genome Sequencing Center for Infectious Disease"/>
            <person name="Wu L."/>
            <person name="Ma J."/>
        </authorList>
    </citation>
    <scope>NUCLEOTIDE SEQUENCE [LARGE SCALE GENOMIC DNA]</scope>
    <source>
        <strain evidence="11">CGMCC 4.7020</strain>
    </source>
</reference>
<keyword evidence="4 7" id="KW-0547">Nucleotide-binding</keyword>
<dbReference type="InterPro" id="IPR017441">
    <property type="entry name" value="Protein_kinase_ATP_BS"/>
</dbReference>
<comment type="caution">
    <text evidence="10">The sequence shown here is derived from an EMBL/GenBank/DDBJ whole genome shotgun (WGS) entry which is preliminary data.</text>
</comment>
<dbReference type="PROSITE" id="PS00108">
    <property type="entry name" value="PROTEIN_KINASE_ST"/>
    <property type="match status" value="1"/>
</dbReference>
<dbReference type="Gene3D" id="1.10.510.10">
    <property type="entry name" value="Transferase(Phosphotransferase) domain 1"/>
    <property type="match status" value="1"/>
</dbReference>
<evidence type="ECO:0000256" key="5">
    <source>
        <dbReference type="ARBA" id="ARBA00022777"/>
    </source>
</evidence>
<evidence type="ECO:0000256" key="1">
    <source>
        <dbReference type="ARBA" id="ARBA00012513"/>
    </source>
</evidence>
<feature type="domain" description="Protein kinase" evidence="9">
    <location>
        <begin position="14"/>
        <end position="281"/>
    </location>
</feature>
<dbReference type="Gene3D" id="3.30.200.20">
    <property type="entry name" value="Phosphorylase Kinase, domain 1"/>
    <property type="match status" value="1"/>
</dbReference>
<evidence type="ECO:0000256" key="3">
    <source>
        <dbReference type="ARBA" id="ARBA00022679"/>
    </source>
</evidence>
<dbReference type="SUPFAM" id="SSF56112">
    <property type="entry name" value="Protein kinase-like (PK-like)"/>
    <property type="match status" value="1"/>
</dbReference>
<protein>
    <recommendedName>
        <fullName evidence="1">non-specific serine/threonine protein kinase</fullName>
        <ecNumber evidence="1">2.7.11.1</ecNumber>
    </recommendedName>
</protein>
<name>A0ABW3XH61_9ACTN</name>
<proteinExistence type="predicted"/>
<dbReference type="SMART" id="SM00220">
    <property type="entry name" value="S_TKc"/>
    <property type="match status" value="1"/>
</dbReference>
<evidence type="ECO:0000313" key="10">
    <source>
        <dbReference type="EMBL" id="MFD1308373.1"/>
    </source>
</evidence>
<evidence type="ECO:0000256" key="6">
    <source>
        <dbReference type="ARBA" id="ARBA00022840"/>
    </source>
</evidence>
<evidence type="ECO:0000256" key="7">
    <source>
        <dbReference type="PROSITE-ProRule" id="PRU10141"/>
    </source>
</evidence>